<dbReference type="PANTHER" id="PTHR47510">
    <property type="entry name" value="REVERSE TRANSCRIPTASE DOMAIN-CONTAINING PROTEIN"/>
    <property type="match status" value="1"/>
</dbReference>
<evidence type="ECO:0008006" key="3">
    <source>
        <dbReference type="Google" id="ProtNLM"/>
    </source>
</evidence>
<proteinExistence type="predicted"/>
<dbReference type="AlphaFoldDB" id="A0A2G8JMY1"/>
<keyword evidence="2" id="KW-1185">Reference proteome</keyword>
<protein>
    <recommendedName>
        <fullName evidence="3">Reverse transcriptase domain-containing protein</fullName>
    </recommendedName>
</protein>
<evidence type="ECO:0000313" key="1">
    <source>
        <dbReference type="EMBL" id="PIK37069.1"/>
    </source>
</evidence>
<reference evidence="1 2" key="1">
    <citation type="journal article" date="2017" name="PLoS Biol.">
        <title>The sea cucumber genome provides insights into morphological evolution and visceral regeneration.</title>
        <authorList>
            <person name="Zhang X."/>
            <person name="Sun L."/>
            <person name="Yuan J."/>
            <person name="Sun Y."/>
            <person name="Gao Y."/>
            <person name="Zhang L."/>
            <person name="Li S."/>
            <person name="Dai H."/>
            <person name="Hamel J.F."/>
            <person name="Liu C."/>
            <person name="Yu Y."/>
            <person name="Liu S."/>
            <person name="Lin W."/>
            <person name="Guo K."/>
            <person name="Jin S."/>
            <person name="Xu P."/>
            <person name="Storey K.B."/>
            <person name="Huan P."/>
            <person name="Zhang T."/>
            <person name="Zhou Y."/>
            <person name="Zhang J."/>
            <person name="Lin C."/>
            <person name="Li X."/>
            <person name="Xing L."/>
            <person name="Huo D."/>
            <person name="Sun M."/>
            <person name="Wang L."/>
            <person name="Mercier A."/>
            <person name="Li F."/>
            <person name="Yang H."/>
            <person name="Xiang J."/>
        </authorList>
    </citation>
    <scope>NUCLEOTIDE SEQUENCE [LARGE SCALE GENOMIC DNA]</scope>
    <source>
        <strain evidence="1">Shaxun</strain>
        <tissue evidence="1">Muscle</tissue>
    </source>
</reference>
<dbReference type="EMBL" id="MRZV01001565">
    <property type="protein sequence ID" value="PIK37069.1"/>
    <property type="molecule type" value="Genomic_DNA"/>
</dbReference>
<evidence type="ECO:0000313" key="2">
    <source>
        <dbReference type="Proteomes" id="UP000230750"/>
    </source>
</evidence>
<dbReference type="Proteomes" id="UP000230750">
    <property type="component" value="Unassembled WGS sequence"/>
</dbReference>
<comment type="caution">
    <text evidence="1">The sequence shown here is derived from an EMBL/GenBank/DDBJ whole genome shotgun (WGS) entry which is preliminary data.</text>
</comment>
<organism evidence="1 2">
    <name type="scientific">Stichopus japonicus</name>
    <name type="common">Sea cucumber</name>
    <dbReference type="NCBI Taxonomy" id="307972"/>
    <lineage>
        <taxon>Eukaryota</taxon>
        <taxon>Metazoa</taxon>
        <taxon>Echinodermata</taxon>
        <taxon>Eleutherozoa</taxon>
        <taxon>Echinozoa</taxon>
        <taxon>Holothuroidea</taxon>
        <taxon>Aspidochirotacea</taxon>
        <taxon>Aspidochirotida</taxon>
        <taxon>Stichopodidae</taxon>
        <taxon>Apostichopus</taxon>
    </lineage>
</organism>
<dbReference type="InterPro" id="IPR043502">
    <property type="entry name" value="DNA/RNA_pol_sf"/>
</dbReference>
<dbReference type="PANTHER" id="PTHR47510:SF3">
    <property type="entry name" value="ENDO_EXONUCLEASE_PHOSPHATASE DOMAIN-CONTAINING PROTEIN"/>
    <property type="match status" value="1"/>
</dbReference>
<dbReference type="STRING" id="307972.A0A2G8JMY1"/>
<dbReference type="SUPFAM" id="SSF56672">
    <property type="entry name" value="DNA/RNA polymerases"/>
    <property type="match status" value="1"/>
</dbReference>
<gene>
    <name evidence="1" type="ORF">BSL78_26097</name>
</gene>
<sequence>MGFQNLVDFATFPRSGSILDAVYVNNHYYRATRRHPIGSSDHYSICIMPKYTEKHRETKQRPRRRERDIRDNNLCILRETIASTDWNIFTETCPTLNELTEVVSCYIQFVSDICVPTRTVPTAEMMKRLPADDNIRRMEERKKKAIEVGNNAERNRLQRTINRYIYRKRSEHFERIATDSTSLWNFLKSVRNPHKNDNKVTISRELGSKLDTHFGRFNSAVIKDITLNLPHRSVNDTPGIERDQVKRQFGLVKRGVASGIDNIPWWVFKYCSNEIADIFTVIFNESIKQSIIPSDWKHAKTTPVPKICSPASVNDYRPIDISSIGFNCLQKLLLSYVTQSIDEHGDPNQFAYRKGISCTDAILTLSMA</sequence>
<dbReference type="OrthoDB" id="426210at2759"/>
<name>A0A2G8JMY1_STIJA</name>
<accession>A0A2G8JMY1</accession>